<protein>
    <recommendedName>
        <fullName evidence="1">Copper amine oxidase-like N-terminal domain-containing protein</fullName>
    </recommendedName>
</protein>
<dbReference type="SUPFAM" id="SSF50978">
    <property type="entry name" value="WD40 repeat-like"/>
    <property type="match status" value="1"/>
</dbReference>
<comment type="caution">
    <text evidence="2">The sequence shown here is derived from an EMBL/GenBank/DDBJ whole genome shotgun (WGS) entry which is preliminary data.</text>
</comment>
<proteinExistence type="predicted"/>
<name>W7YD43_9BACL</name>
<evidence type="ECO:0000259" key="1">
    <source>
        <dbReference type="Pfam" id="PF07833"/>
    </source>
</evidence>
<dbReference type="eggNOG" id="COG3672">
    <property type="taxonomic scope" value="Bacteria"/>
</dbReference>
<dbReference type="SUPFAM" id="SSF55383">
    <property type="entry name" value="Copper amine oxidase, domain N"/>
    <property type="match status" value="1"/>
</dbReference>
<reference evidence="2 3" key="1">
    <citation type="journal article" date="2014" name="Genome Announc.">
        <title>Draft Genome Sequence of Paenibacillus pini JCM 16418T, Isolated from the Rhizosphere of Pine Tree.</title>
        <authorList>
            <person name="Yuki M."/>
            <person name="Oshima K."/>
            <person name="Suda W."/>
            <person name="Oshida Y."/>
            <person name="Kitamura K."/>
            <person name="Iida Y."/>
            <person name="Hattori M."/>
            <person name="Ohkuma M."/>
        </authorList>
    </citation>
    <scope>NUCLEOTIDE SEQUENCE [LARGE SCALE GENOMIC DNA]</scope>
    <source>
        <strain evidence="2 3">JCM 16418</strain>
    </source>
</reference>
<sequence>MLYLILTIGLLFGIVSNNGIAEKAFAAESFPQIKDMVGKNTFLMDDGSMWSLIDGSRKIHTPGNMAAVIGNEHGGLGINSDGKLIQWDIGNAPHIVEGQTGVKQVTNYYWLKTDGTVWTSTGKEKKNLTNIALIACEDKTFAALSKNGDVLFEDPYKPGVFKKLGAITDASSVTSITVYDNSRVALLYDSGKVVVYETFNFDDHGVIIPVTVADDAVHITYTEGNPTPALVVTRKDGTVWTTGNYKDRWKLANQVSGLSQIVKTAVATDTEHFYAMHSDGSWVLFSEGDTKQVDAPRIKDLAVSISNQKSFVGDSLKVDIQETYTNGAKIKVPINQANITMDKPYLLSLQPSGNLKVLAVGQTQVTVTSSGLSKTLKVSGSHRTNLKYAKQVNGVIFVPAKSVIEALGGIVSVSDGGFNVKFGETTMNFRAGDLNATLNGNAIQLKAAPIADKNGMLIPSALLTDALGASTQWETKWKQAVISIGDARMTIVSTDTAALIKKAVQGSLIQYIGKTYWVNYFEQWDRFSKVTVTDIMPNDAGEFIVIFKTSSGQTRKSYSMSSSSVMQIFSGDSDFLNYDPYKKYNWSSSIWNQIKAGKVSLGMTKEQVQFSWGGPAAKSITQTNGVKIETWVYSNFDTVAFVNGKVNFIIY</sequence>
<organism evidence="2 3">
    <name type="scientific">Paenibacillus pini JCM 16418</name>
    <dbReference type="NCBI Taxonomy" id="1236976"/>
    <lineage>
        <taxon>Bacteria</taxon>
        <taxon>Bacillati</taxon>
        <taxon>Bacillota</taxon>
        <taxon>Bacilli</taxon>
        <taxon>Bacillales</taxon>
        <taxon>Paenibacillaceae</taxon>
        <taxon>Paenibacillus</taxon>
    </lineage>
</organism>
<dbReference type="OrthoDB" id="1684530at2"/>
<feature type="domain" description="Copper amine oxidase-like N-terminal" evidence="1">
    <location>
        <begin position="392"/>
        <end position="479"/>
    </location>
</feature>
<dbReference type="InterPro" id="IPR036582">
    <property type="entry name" value="Mao_N_sf"/>
</dbReference>
<evidence type="ECO:0000313" key="2">
    <source>
        <dbReference type="EMBL" id="GAF06392.1"/>
    </source>
</evidence>
<dbReference type="InterPro" id="IPR012854">
    <property type="entry name" value="Cu_amine_oxidase-like_N"/>
</dbReference>
<dbReference type="AlphaFoldDB" id="W7YD43"/>
<accession>W7YD43</accession>
<dbReference type="Proteomes" id="UP000019364">
    <property type="component" value="Unassembled WGS sequence"/>
</dbReference>
<dbReference type="EMBL" id="BAVZ01000001">
    <property type="protein sequence ID" value="GAF06392.1"/>
    <property type="molecule type" value="Genomic_DNA"/>
</dbReference>
<evidence type="ECO:0000313" key="3">
    <source>
        <dbReference type="Proteomes" id="UP000019364"/>
    </source>
</evidence>
<dbReference type="InterPro" id="IPR036322">
    <property type="entry name" value="WD40_repeat_dom_sf"/>
</dbReference>
<gene>
    <name evidence="2" type="ORF">JCM16418_347</name>
</gene>
<keyword evidence="3" id="KW-1185">Reference proteome</keyword>
<dbReference type="RefSeq" id="WP_148298731.1">
    <property type="nucleotide sequence ID" value="NZ_BAVZ01000001.1"/>
</dbReference>
<dbReference type="Pfam" id="PF07833">
    <property type="entry name" value="Cu_amine_oxidN1"/>
    <property type="match status" value="1"/>
</dbReference>